<protein>
    <submittedName>
        <fullName evidence="1">Uncharacterized protein</fullName>
    </submittedName>
</protein>
<gene>
    <name evidence="1" type="ORF">CEXT_422151</name>
</gene>
<sequence>MLNLVTQNECSIEHPPQHMKCVAFKNNHYPGSAKTSRLYQFHATHKKKKKSRLSEFVSETTDLLSTKDPRGSSIMLSQLLLTKEIHALPTCYKCWENRSSEGSVHHDPLRWRDSDFWSWIY</sequence>
<dbReference type="AlphaFoldDB" id="A0AAV4QGT5"/>
<evidence type="ECO:0000313" key="2">
    <source>
        <dbReference type="Proteomes" id="UP001054945"/>
    </source>
</evidence>
<evidence type="ECO:0000313" key="1">
    <source>
        <dbReference type="EMBL" id="GIY07472.1"/>
    </source>
</evidence>
<dbReference type="EMBL" id="BPLR01006116">
    <property type="protein sequence ID" value="GIY07472.1"/>
    <property type="molecule type" value="Genomic_DNA"/>
</dbReference>
<accession>A0AAV4QGT5</accession>
<keyword evidence="2" id="KW-1185">Reference proteome</keyword>
<proteinExistence type="predicted"/>
<dbReference type="Proteomes" id="UP001054945">
    <property type="component" value="Unassembled WGS sequence"/>
</dbReference>
<organism evidence="1 2">
    <name type="scientific">Caerostris extrusa</name>
    <name type="common">Bark spider</name>
    <name type="synonym">Caerostris bankana</name>
    <dbReference type="NCBI Taxonomy" id="172846"/>
    <lineage>
        <taxon>Eukaryota</taxon>
        <taxon>Metazoa</taxon>
        <taxon>Ecdysozoa</taxon>
        <taxon>Arthropoda</taxon>
        <taxon>Chelicerata</taxon>
        <taxon>Arachnida</taxon>
        <taxon>Araneae</taxon>
        <taxon>Araneomorphae</taxon>
        <taxon>Entelegynae</taxon>
        <taxon>Araneoidea</taxon>
        <taxon>Araneidae</taxon>
        <taxon>Caerostris</taxon>
    </lineage>
</organism>
<reference evidence="1 2" key="1">
    <citation type="submission" date="2021-06" db="EMBL/GenBank/DDBJ databases">
        <title>Caerostris extrusa draft genome.</title>
        <authorList>
            <person name="Kono N."/>
            <person name="Arakawa K."/>
        </authorList>
    </citation>
    <scope>NUCLEOTIDE SEQUENCE [LARGE SCALE GENOMIC DNA]</scope>
</reference>
<comment type="caution">
    <text evidence="1">The sequence shown here is derived from an EMBL/GenBank/DDBJ whole genome shotgun (WGS) entry which is preliminary data.</text>
</comment>
<name>A0AAV4QGT5_CAEEX</name>